<accession>A0AB34JH65</accession>
<feature type="chain" id="PRO_5044240655" description="aspartate--tRNA ligase" evidence="12">
    <location>
        <begin position="20"/>
        <end position="596"/>
    </location>
</feature>
<dbReference type="Proteomes" id="UP001515480">
    <property type="component" value="Unassembled WGS sequence"/>
</dbReference>
<dbReference type="PROSITE" id="PS50862">
    <property type="entry name" value="AA_TRNA_LIGASE_II"/>
    <property type="match status" value="1"/>
</dbReference>
<dbReference type="PANTHER" id="PTHR43450">
    <property type="entry name" value="ASPARTYL-TRNA SYNTHETASE"/>
    <property type="match status" value="1"/>
</dbReference>
<evidence type="ECO:0000256" key="4">
    <source>
        <dbReference type="ARBA" id="ARBA00022490"/>
    </source>
</evidence>
<dbReference type="GO" id="GO:0004815">
    <property type="term" value="F:aspartate-tRNA ligase activity"/>
    <property type="evidence" value="ECO:0007669"/>
    <property type="project" value="UniProtKB-EC"/>
</dbReference>
<dbReference type="GO" id="GO:0005829">
    <property type="term" value="C:cytosol"/>
    <property type="evidence" value="ECO:0007669"/>
    <property type="project" value="TreeGrafter"/>
</dbReference>
<dbReference type="EMBL" id="JBGBPQ010000008">
    <property type="protein sequence ID" value="KAL1521219.1"/>
    <property type="molecule type" value="Genomic_DNA"/>
</dbReference>
<evidence type="ECO:0000256" key="1">
    <source>
        <dbReference type="ARBA" id="ARBA00004496"/>
    </source>
</evidence>
<evidence type="ECO:0000256" key="9">
    <source>
        <dbReference type="ARBA" id="ARBA00023146"/>
    </source>
</evidence>
<keyword evidence="6" id="KW-0547">Nucleotide-binding</keyword>
<dbReference type="FunFam" id="3.30.930.10:FF:000038">
    <property type="entry name" value="Aspartate--tRNA ligase"/>
    <property type="match status" value="1"/>
</dbReference>
<dbReference type="InterPro" id="IPR004365">
    <property type="entry name" value="NA-bd_OB_tRNA"/>
</dbReference>
<sequence>MASLRAFPLLILLTRQARAVQLARAAARSPWMSAVPRASSSPPLRMLCAPAGGGEAELSKSQQKKMLKAAARAELKAQKAADKQAQPALDTAAASSPAAEEAPAPFRFSAPPVCRSEANDLRLRRSYVSLRELGTPAGPALGEEVWVRGRLYRLRGKGRQCFIVLRERGYYTVQACFFHDKAFPTQSKAMLNFLQGLTEESIVDVRGTLQAAEVKACSQKTVELQLIEVVLVSAAEPMLPFEIDDAARSEEELLASEATERPLARIGQELRLNHRWVDLRVPAQHAVMRTQERRAAVCALFRESLVAQGFVEIHTPKLIAGESEGGAGVFRTDYFGTPACLAQSPQLYKQMAISADFDRVFEIGPVFRAENSNTRRHLCEFTGLDLEMSFKLHYNEVIEVVHQMFVHMFDGLETTYAADLAAVRAQFPSSPPRWGASPCVVHWEEGMELLHSAGIDAPPREDLSTAHERALGALVAERYATDLYFLDRFPSAARPFYTMPCADDASLSNSYDVFLRGEEICSGAQRIHEPSLLQAAIAAKGLPAAPLQPYVDAMRHGMPPHGGGGIGLERLVFLYLDLDNVRRASMFPRDPNRCSP</sequence>
<keyword evidence="15" id="KW-1185">Reference proteome</keyword>
<dbReference type="InterPro" id="IPR002312">
    <property type="entry name" value="Asp/Asn-tRNA-synth_IIb"/>
</dbReference>
<keyword evidence="7" id="KW-0067">ATP-binding</keyword>
<keyword evidence="4" id="KW-0963">Cytoplasm</keyword>
<dbReference type="InterPro" id="IPR012340">
    <property type="entry name" value="NA-bd_OB-fold"/>
</dbReference>
<dbReference type="GO" id="GO:0005524">
    <property type="term" value="F:ATP binding"/>
    <property type="evidence" value="ECO:0007669"/>
    <property type="project" value="UniProtKB-KW"/>
</dbReference>
<dbReference type="InterPro" id="IPR006195">
    <property type="entry name" value="aa-tRNA-synth_II"/>
</dbReference>
<comment type="catalytic activity">
    <reaction evidence="11">
        <text>tRNA(Asp) + L-aspartate + ATP = L-aspartyl-tRNA(Asp) + AMP + diphosphate</text>
        <dbReference type="Rhea" id="RHEA:19649"/>
        <dbReference type="Rhea" id="RHEA-COMP:9660"/>
        <dbReference type="Rhea" id="RHEA-COMP:9678"/>
        <dbReference type="ChEBI" id="CHEBI:29991"/>
        <dbReference type="ChEBI" id="CHEBI:30616"/>
        <dbReference type="ChEBI" id="CHEBI:33019"/>
        <dbReference type="ChEBI" id="CHEBI:78442"/>
        <dbReference type="ChEBI" id="CHEBI:78516"/>
        <dbReference type="ChEBI" id="CHEBI:456215"/>
        <dbReference type="EC" id="6.1.1.12"/>
    </reaction>
</comment>
<organism evidence="14 15">
    <name type="scientific">Prymnesium parvum</name>
    <name type="common">Toxic golden alga</name>
    <dbReference type="NCBI Taxonomy" id="97485"/>
    <lineage>
        <taxon>Eukaryota</taxon>
        <taxon>Haptista</taxon>
        <taxon>Haptophyta</taxon>
        <taxon>Prymnesiophyceae</taxon>
        <taxon>Prymnesiales</taxon>
        <taxon>Prymnesiaceae</taxon>
        <taxon>Prymnesium</taxon>
    </lineage>
</organism>
<reference evidence="14 15" key="1">
    <citation type="journal article" date="2024" name="Science">
        <title>Giant polyketide synthase enzymes in the biosynthesis of giant marine polyether toxins.</title>
        <authorList>
            <person name="Fallon T.R."/>
            <person name="Shende V.V."/>
            <person name="Wierzbicki I.H."/>
            <person name="Pendleton A.L."/>
            <person name="Watervoot N.F."/>
            <person name="Auber R.P."/>
            <person name="Gonzalez D.J."/>
            <person name="Wisecaver J.H."/>
            <person name="Moore B.S."/>
        </authorList>
    </citation>
    <scope>NUCLEOTIDE SEQUENCE [LARGE SCALE GENOMIC DNA]</scope>
    <source>
        <strain evidence="14 15">12B1</strain>
    </source>
</reference>
<dbReference type="Gene3D" id="2.40.50.140">
    <property type="entry name" value="Nucleic acid-binding proteins"/>
    <property type="match status" value="1"/>
</dbReference>
<dbReference type="SUPFAM" id="SSF55681">
    <property type="entry name" value="Class II aaRS and biotin synthetases"/>
    <property type="match status" value="1"/>
</dbReference>
<dbReference type="GO" id="GO:0017101">
    <property type="term" value="C:aminoacyl-tRNA synthetase multienzyme complex"/>
    <property type="evidence" value="ECO:0007669"/>
    <property type="project" value="TreeGrafter"/>
</dbReference>
<comment type="subcellular location">
    <subcellularLocation>
        <location evidence="1">Cytoplasm</location>
    </subcellularLocation>
</comment>
<feature type="signal peptide" evidence="12">
    <location>
        <begin position="1"/>
        <end position="19"/>
    </location>
</feature>
<dbReference type="PRINTS" id="PR01042">
    <property type="entry name" value="TRNASYNTHASP"/>
</dbReference>
<evidence type="ECO:0000256" key="10">
    <source>
        <dbReference type="ARBA" id="ARBA00033155"/>
    </source>
</evidence>
<evidence type="ECO:0000256" key="8">
    <source>
        <dbReference type="ARBA" id="ARBA00022917"/>
    </source>
</evidence>
<evidence type="ECO:0000256" key="12">
    <source>
        <dbReference type="SAM" id="SignalP"/>
    </source>
</evidence>
<keyword evidence="8" id="KW-0648">Protein biosynthesis</keyword>
<evidence type="ECO:0000256" key="7">
    <source>
        <dbReference type="ARBA" id="ARBA00022840"/>
    </source>
</evidence>
<evidence type="ECO:0000256" key="5">
    <source>
        <dbReference type="ARBA" id="ARBA00022598"/>
    </source>
</evidence>
<evidence type="ECO:0000256" key="3">
    <source>
        <dbReference type="ARBA" id="ARBA00012841"/>
    </source>
</evidence>
<dbReference type="Gene3D" id="3.30.930.10">
    <property type="entry name" value="Bira Bifunctional Protein, Domain 2"/>
    <property type="match status" value="1"/>
</dbReference>
<dbReference type="CDD" id="cd04320">
    <property type="entry name" value="AspRS_cyto_N"/>
    <property type="match status" value="1"/>
</dbReference>
<evidence type="ECO:0000256" key="11">
    <source>
        <dbReference type="ARBA" id="ARBA00047904"/>
    </source>
</evidence>
<keyword evidence="5" id="KW-0436">Ligase</keyword>
<keyword evidence="12" id="KW-0732">Signal</keyword>
<dbReference type="InterPro" id="IPR020719">
    <property type="entry name" value="RNA3'_term_phos_cycl-like_CS"/>
</dbReference>
<dbReference type="InterPro" id="IPR004364">
    <property type="entry name" value="Aa-tRNA-synt_II"/>
</dbReference>
<evidence type="ECO:0000259" key="13">
    <source>
        <dbReference type="PROSITE" id="PS50862"/>
    </source>
</evidence>
<name>A0AB34JH65_PRYPA</name>
<dbReference type="NCBIfam" id="NF003483">
    <property type="entry name" value="PRK05159.1"/>
    <property type="match status" value="1"/>
</dbReference>
<dbReference type="GO" id="GO:0006422">
    <property type="term" value="P:aspartyl-tRNA aminoacylation"/>
    <property type="evidence" value="ECO:0007669"/>
    <property type="project" value="InterPro"/>
</dbReference>
<dbReference type="AlphaFoldDB" id="A0AB34JH65"/>
<dbReference type="HAMAP" id="MF_02075">
    <property type="entry name" value="Asp_tRNA_synth_type2"/>
    <property type="match status" value="1"/>
</dbReference>
<dbReference type="InterPro" id="IPR045864">
    <property type="entry name" value="aa-tRNA-synth_II/BPL/LPL"/>
</dbReference>
<dbReference type="NCBIfam" id="TIGR00458">
    <property type="entry name" value="aspS_nondisc"/>
    <property type="match status" value="1"/>
</dbReference>
<dbReference type="PROSITE" id="PS01287">
    <property type="entry name" value="RTC"/>
    <property type="match status" value="1"/>
</dbReference>
<dbReference type="GO" id="GO:0003723">
    <property type="term" value="F:RNA binding"/>
    <property type="evidence" value="ECO:0007669"/>
    <property type="project" value="TreeGrafter"/>
</dbReference>
<feature type="domain" description="Aminoacyl-transfer RNA synthetases class-II family profile" evidence="13">
    <location>
        <begin position="294"/>
        <end position="588"/>
    </location>
</feature>
<evidence type="ECO:0000313" key="15">
    <source>
        <dbReference type="Proteomes" id="UP001515480"/>
    </source>
</evidence>
<comment type="similarity">
    <text evidence="2">Belongs to the class-II aminoacyl-tRNA synthetase family. Type 2 subfamily.</text>
</comment>
<evidence type="ECO:0000313" key="14">
    <source>
        <dbReference type="EMBL" id="KAL1521219.1"/>
    </source>
</evidence>
<dbReference type="InterPro" id="IPR004523">
    <property type="entry name" value="Asp-tRNA_synthase_2"/>
</dbReference>
<dbReference type="EC" id="6.1.1.12" evidence="3"/>
<evidence type="ECO:0000256" key="2">
    <source>
        <dbReference type="ARBA" id="ARBA00005312"/>
    </source>
</evidence>
<dbReference type="PANTHER" id="PTHR43450:SF1">
    <property type="entry name" value="ASPARTATE--TRNA LIGASE, CYTOPLASMIC"/>
    <property type="match status" value="1"/>
</dbReference>
<dbReference type="SUPFAM" id="SSF50249">
    <property type="entry name" value="Nucleic acid-binding proteins"/>
    <property type="match status" value="1"/>
</dbReference>
<evidence type="ECO:0000256" key="6">
    <source>
        <dbReference type="ARBA" id="ARBA00022741"/>
    </source>
</evidence>
<gene>
    <name evidence="14" type="ORF">AB1Y20_022768</name>
</gene>
<dbReference type="Pfam" id="PF01336">
    <property type="entry name" value="tRNA_anti-codon"/>
    <property type="match status" value="1"/>
</dbReference>
<proteinExistence type="inferred from homology"/>
<protein>
    <recommendedName>
        <fullName evidence="3">aspartate--tRNA ligase</fullName>
        <ecNumber evidence="3">6.1.1.12</ecNumber>
    </recommendedName>
    <alternativeName>
        <fullName evidence="10">Aspartyl-tRNA synthetase</fullName>
    </alternativeName>
</protein>
<comment type="caution">
    <text evidence="14">The sequence shown here is derived from an EMBL/GenBank/DDBJ whole genome shotgun (WGS) entry which is preliminary data.</text>
</comment>
<keyword evidence="9" id="KW-0030">Aminoacyl-tRNA synthetase</keyword>
<dbReference type="Pfam" id="PF00152">
    <property type="entry name" value="tRNA-synt_2"/>
    <property type="match status" value="1"/>
</dbReference>